<feature type="domain" description="PX" evidence="2">
    <location>
        <begin position="175"/>
        <end position="298"/>
    </location>
</feature>
<protein>
    <recommendedName>
        <fullName evidence="2">PX domain-containing protein</fullName>
    </recommendedName>
</protein>
<dbReference type="EMBL" id="BTGD01000025">
    <property type="protein sequence ID" value="GMM58969.1"/>
    <property type="molecule type" value="Genomic_DNA"/>
</dbReference>
<dbReference type="SMART" id="SM00312">
    <property type="entry name" value="PX"/>
    <property type="match status" value="1"/>
</dbReference>
<dbReference type="AlphaFoldDB" id="A0AAV5SC37"/>
<comment type="caution">
    <text evidence="3">The sequence shown here is derived from an EMBL/GenBank/DDBJ whole genome shotgun (WGS) entry which is preliminary data.</text>
</comment>
<dbReference type="InterPro" id="IPR036028">
    <property type="entry name" value="SH3-like_dom_sf"/>
</dbReference>
<evidence type="ECO:0000256" key="1">
    <source>
        <dbReference type="ARBA" id="ARBA00022737"/>
    </source>
</evidence>
<accession>A0AAV5SC37</accession>
<evidence type="ECO:0000313" key="3">
    <source>
        <dbReference type="EMBL" id="GMM58969.1"/>
    </source>
</evidence>
<dbReference type="GO" id="GO:0035091">
    <property type="term" value="F:phosphatidylinositol binding"/>
    <property type="evidence" value="ECO:0007669"/>
    <property type="project" value="InterPro"/>
</dbReference>
<reference evidence="3 4" key="1">
    <citation type="journal article" date="2023" name="Elife">
        <title>Identification of key yeast species and microbe-microbe interactions impacting larval growth of Drosophila in the wild.</title>
        <authorList>
            <person name="Mure A."/>
            <person name="Sugiura Y."/>
            <person name="Maeda R."/>
            <person name="Honda K."/>
            <person name="Sakurai N."/>
            <person name="Takahashi Y."/>
            <person name="Watada M."/>
            <person name="Katoh T."/>
            <person name="Gotoh A."/>
            <person name="Gotoh Y."/>
            <person name="Taniguchi I."/>
            <person name="Nakamura K."/>
            <person name="Hayashi T."/>
            <person name="Katayama T."/>
            <person name="Uemura T."/>
            <person name="Hattori Y."/>
        </authorList>
    </citation>
    <scope>NUCLEOTIDE SEQUENCE [LARGE SCALE GENOMIC DNA]</scope>
    <source>
        <strain evidence="3 4">KH-74</strain>
    </source>
</reference>
<dbReference type="Gene3D" id="3.30.1520.10">
    <property type="entry name" value="Phox-like domain"/>
    <property type="match status" value="1"/>
</dbReference>
<gene>
    <name evidence="3" type="ORF">DAKH74_055860</name>
</gene>
<dbReference type="PROSITE" id="PS50195">
    <property type="entry name" value="PX"/>
    <property type="match status" value="1"/>
</dbReference>
<proteinExistence type="predicted"/>
<organism evidence="3 4">
    <name type="scientific">Maudiozyma humilis</name>
    <name type="common">Sour dough yeast</name>
    <name type="synonym">Kazachstania humilis</name>
    <dbReference type="NCBI Taxonomy" id="51915"/>
    <lineage>
        <taxon>Eukaryota</taxon>
        <taxon>Fungi</taxon>
        <taxon>Dikarya</taxon>
        <taxon>Ascomycota</taxon>
        <taxon>Saccharomycotina</taxon>
        <taxon>Saccharomycetes</taxon>
        <taxon>Saccharomycetales</taxon>
        <taxon>Saccharomycetaceae</taxon>
        <taxon>Maudiozyma</taxon>
    </lineage>
</organism>
<keyword evidence="4" id="KW-1185">Reference proteome</keyword>
<name>A0AAV5SC37_MAUHU</name>
<dbReference type="SUPFAM" id="SSF64268">
    <property type="entry name" value="PX domain"/>
    <property type="match status" value="1"/>
</dbReference>
<evidence type="ECO:0000259" key="2">
    <source>
        <dbReference type="PROSITE" id="PS50195"/>
    </source>
</evidence>
<keyword evidence="1" id="KW-0677">Repeat</keyword>
<sequence>MVSIFATINDSVNKQTRVPRRKCSVEAISQPISKKECMDESHFIGKYTPSSGPLKFYIVQNAYSSSQAKHISVKRGTLVQLVSHENEGLCLIKLVREVGTGLIPFQCLQEHSSLNGSLPNNHASMHKANQFIDLTPPTSPSTLKSYVFTPASQSRGSSLSVTSSTSTVVAQESTSPQENTSFCTVLSVEMKDNRVQYKLNVEKSSGKEVVVYRYYNDFYKLHTSLLNEIPDSATIRLPNLPLPVNLVDKEVDEAVIAERIDMFNSYLSKLKEVVANNRDTAGLRSTIQKWFKENEDRIPIKVKVLIKGDYYVMKCNYGDISTYQKLQVLLKNKVQETKEGTIVAGALRIKTKIDGWYIVNLTNDEIYEEVLTKVRNSKKLVLEVSL</sequence>
<evidence type="ECO:0000313" key="4">
    <source>
        <dbReference type="Proteomes" id="UP001377567"/>
    </source>
</evidence>
<dbReference type="InterPro" id="IPR001683">
    <property type="entry name" value="PX_dom"/>
</dbReference>
<dbReference type="InterPro" id="IPR051228">
    <property type="entry name" value="NADPH_Oxidase/PX-Domain"/>
</dbReference>
<dbReference type="Proteomes" id="UP001377567">
    <property type="component" value="Unassembled WGS sequence"/>
</dbReference>
<dbReference type="PANTHER" id="PTHR15706">
    <property type="entry name" value="SH3 MULTIPLE DOMAIN"/>
    <property type="match status" value="1"/>
</dbReference>
<dbReference type="Pfam" id="PF00787">
    <property type="entry name" value="PX"/>
    <property type="match status" value="1"/>
</dbReference>
<dbReference type="PANTHER" id="PTHR15706:SF2">
    <property type="entry name" value="SH3 AND PX DOMAIN-CONTAINING PROTEIN 2A"/>
    <property type="match status" value="1"/>
</dbReference>
<dbReference type="InterPro" id="IPR036871">
    <property type="entry name" value="PX_dom_sf"/>
</dbReference>
<dbReference type="SUPFAM" id="SSF50044">
    <property type="entry name" value="SH3-domain"/>
    <property type="match status" value="1"/>
</dbReference>